<dbReference type="EMBL" id="CM007648">
    <property type="protein sequence ID" value="ONM18778.1"/>
    <property type="molecule type" value="Genomic_DNA"/>
</dbReference>
<evidence type="ECO:0000256" key="9">
    <source>
        <dbReference type="ARBA" id="ARBA00023002"/>
    </source>
</evidence>
<feature type="chain" id="PRO_5010803647" evidence="15">
    <location>
        <begin position="21"/>
        <end position="526"/>
    </location>
</feature>
<evidence type="ECO:0000256" key="13">
    <source>
        <dbReference type="PIRSR" id="PIRSR602401-1"/>
    </source>
</evidence>
<evidence type="ECO:0000256" key="3">
    <source>
        <dbReference type="ARBA" id="ARBA00005179"/>
    </source>
</evidence>
<evidence type="ECO:0007829" key="19">
    <source>
        <dbReference type="PeptideAtlas" id="A0A1D6EEY8"/>
    </source>
</evidence>
<dbReference type="PANTHER" id="PTHR47955:SF14">
    <property type="entry name" value="OS01G0543600 PROTEIN"/>
    <property type="match status" value="1"/>
</dbReference>
<organism evidence="16">
    <name type="scientific">Zea mays</name>
    <name type="common">Maize</name>
    <dbReference type="NCBI Taxonomy" id="4577"/>
    <lineage>
        <taxon>Eukaryota</taxon>
        <taxon>Viridiplantae</taxon>
        <taxon>Streptophyta</taxon>
        <taxon>Embryophyta</taxon>
        <taxon>Tracheophyta</taxon>
        <taxon>Spermatophyta</taxon>
        <taxon>Magnoliopsida</taxon>
        <taxon>Liliopsida</taxon>
        <taxon>Poales</taxon>
        <taxon>Poaceae</taxon>
        <taxon>PACMAD clade</taxon>
        <taxon>Panicoideae</taxon>
        <taxon>Andropogonodae</taxon>
        <taxon>Andropogoneae</taxon>
        <taxon>Tripsacinae</taxon>
        <taxon>Zea</taxon>
    </lineage>
</organism>
<keyword evidence="18" id="KW-1185">Reference proteome</keyword>
<dbReference type="OMA" id="RLSMAQC"/>
<dbReference type="RefSeq" id="XP_008669671.1">
    <property type="nucleotide sequence ID" value="XM_008671449.4"/>
</dbReference>
<dbReference type="SMR" id="A0A1D6EEY8"/>
<keyword evidence="15" id="KW-0732">Signal</keyword>
<dbReference type="AlphaFoldDB" id="A0A1D6EEY8"/>
<evidence type="ECO:0000256" key="7">
    <source>
        <dbReference type="ARBA" id="ARBA00022723"/>
    </source>
</evidence>
<dbReference type="GO" id="GO:0020037">
    <property type="term" value="F:heme binding"/>
    <property type="evidence" value="ECO:0007669"/>
    <property type="project" value="InterPro"/>
</dbReference>
<dbReference type="SUPFAM" id="SSF48264">
    <property type="entry name" value="Cytochrome P450"/>
    <property type="match status" value="1"/>
</dbReference>
<dbReference type="EnsemblPlants" id="Zm00001eb088120_T001">
    <property type="protein sequence ID" value="Zm00001eb088120_P001"/>
    <property type="gene ID" value="Zm00001eb088120"/>
</dbReference>
<dbReference type="GO" id="GO:0005506">
    <property type="term" value="F:iron ion binding"/>
    <property type="evidence" value="ECO:0007669"/>
    <property type="project" value="InterPro"/>
</dbReference>
<evidence type="ECO:0000256" key="6">
    <source>
        <dbReference type="ARBA" id="ARBA00022692"/>
    </source>
</evidence>
<dbReference type="FunFam" id="1.10.630.10:FF:000055">
    <property type="entry name" value="Cytochrome P450 71A26"/>
    <property type="match status" value="1"/>
</dbReference>
<evidence type="ECO:0000256" key="5">
    <source>
        <dbReference type="ARBA" id="ARBA00022617"/>
    </source>
</evidence>
<dbReference type="PRINTS" id="PR00385">
    <property type="entry name" value="P450"/>
</dbReference>
<evidence type="ECO:0000256" key="15">
    <source>
        <dbReference type="SAM" id="SignalP"/>
    </source>
</evidence>
<comment type="subcellular location">
    <subcellularLocation>
        <location evidence="2">Membrane</location>
    </subcellularLocation>
</comment>
<accession>A0A1D6EEY8</accession>
<dbReference type="PROSITE" id="PS00086">
    <property type="entry name" value="CYTOCHROME_P450"/>
    <property type="match status" value="1"/>
</dbReference>
<keyword evidence="7 13" id="KW-0479">Metal-binding</keyword>
<comment type="cofactor">
    <cofactor evidence="1 13">
        <name>heme</name>
        <dbReference type="ChEBI" id="CHEBI:30413"/>
    </cofactor>
</comment>
<keyword evidence="6" id="KW-0812">Transmembrane</keyword>
<dbReference type="STRING" id="4577.A0A1D6EEY8"/>
<keyword evidence="5 13" id="KW-0349">Heme</keyword>
<evidence type="ECO:0000313" key="18">
    <source>
        <dbReference type="Proteomes" id="UP000007305"/>
    </source>
</evidence>
<evidence type="ECO:0000256" key="12">
    <source>
        <dbReference type="ARBA" id="ARBA00023136"/>
    </source>
</evidence>
<comment type="similarity">
    <text evidence="4 14">Belongs to the cytochrome P450 family.</text>
</comment>
<feature type="signal peptide" evidence="15">
    <location>
        <begin position="1"/>
        <end position="20"/>
    </location>
</feature>
<dbReference type="InterPro" id="IPR002401">
    <property type="entry name" value="Cyt_P450_E_grp-I"/>
</dbReference>
<dbReference type="InterPro" id="IPR017972">
    <property type="entry name" value="Cyt_P450_CS"/>
</dbReference>
<evidence type="ECO:0000313" key="16">
    <source>
        <dbReference type="EMBL" id="ONM18778.1"/>
    </source>
</evidence>
<dbReference type="CDD" id="cd11072">
    <property type="entry name" value="CYP71-like"/>
    <property type="match status" value="1"/>
</dbReference>
<keyword evidence="11 14" id="KW-0503">Monooxygenase</keyword>
<evidence type="ECO:0000256" key="10">
    <source>
        <dbReference type="ARBA" id="ARBA00023004"/>
    </source>
</evidence>
<evidence type="ECO:0000256" key="4">
    <source>
        <dbReference type="ARBA" id="ARBA00010617"/>
    </source>
</evidence>
<reference evidence="17" key="3">
    <citation type="submission" date="2021-05" db="UniProtKB">
        <authorList>
            <consortium name="EnsemblPlants"/>
        </authorList>
    </citation>
    <scope>IDENTIFICATION</scope>
    <source>
        <strain evidence="17">cv. B73</strain>
    </source>
</reference>
<keyword evidence="10 13" id="KW-0408">Iron</keyword>
<proteinExistence type="evidence at protein level"/>
<dbReference type="GO" id="GO:0016709">
    <property type="term" value="F:oxidoreductase activity, acting on paired donors, with incorporation or reduction of molecular oxygen, NAD(P)H as one donor, and incorporation of one atom of oxygen"/>
    <property type="evidence" value="ECO:0000318"/>
    <property type="project" value="GO_Central"/>
</dbReference>
<dbReference type="KEGG" id="zma:103646790"/>
<dbReference type="Gramene" id="Zm00001eb088120_T001">
    <property type="protein sequence ID" value="Zm00001eb088120_P001"/>
    <property type="gene ID" value="Zm00001eb088120"/>
</dbReference>
<dbReference type="InterPro" id="IPR036396">
    <property type="entry name" value="Cyt_P450_sf"/>
</dbReference>
<dbReference type="GeneID" id="103646790"/>
<dbReference type="Gene3D" id="1.10.630.10">
    <property type="entry name" value="Cytochrome P450"/>
    <property type="match status" value="1"/>
</dbReference>
<dbReference type="PANTHER" id="PTHR47955">
    <property type="entry name" value="CYTOCHROME P450 FAMILY 71 PROTEIN"/>
    <property type="match status" value="1"/>
</dbReference>
<reference evidence="17" key="2">
    <citation type="submission" date="2019-07" db="EMBL/GenBank/DDBJ databases">
        <authorList>
            <person name="Seetharam A."/>
            <person name="Woodhouse M."/>
            <person name="Cannon E."/>
        </authorList>
    </citation>
    <scope>NUCLEOTIDE SEQUENCE [LARGE SCALE GENOMIC DNA]</scope>
    <source>
        <strain evidence="17">cv. B73</strain>
    </source>
</reference>
<evidence type="ECO:0000256" key="1">
    <source>
        <dbReference type="ARBA" id="ARBA00001971"/>
    </source>
</evidence>
<gene>
    <name evidence="17" type="primary">LOC103646790</name>
    <name evidence="16" type="ORF">ZEAMMB73_Zm00001d004363</name>
</gene>
<evidence type="ECO:0000313" key="17">
    <source>
        <dbReference type="EnsemblPlants" id="Zm00001eb088120_P001"/>
    </source>
</evidence>
<dbReference type="ExpressionAtlas" id="A0A1D6EEY8">
    <property type="expression patterns" value="baseline and differential"/>
</dbReference>
<sequence>MAAQTILSLVFLALLTFVLLRRRGARRSGNGVHHRLPPSPPGLPVIGHLHLLGSNPHISLREIAGRHGAGDGFMLLRLGQVPALVVSSPRAAEAVLRSHDHAFASRPPSAVADILLSYSDVALAPYGDYWRLVRRLVTTHVLSASKVQSLRRARQEEVALVVGRVRGAAAAASATAVDMTELFSVFTNDVVCRAVLGRFFRRVDGRHSAFQEIINSQVVLIAGFNLDDCFPCLARVGVLARVLFAKVFSLKKKWDVLLDEIITEHAAKLASAQEERRDKVDDDDGQMSQEEDDADFVHVLLSLQQEYRLTRQQVKSILVDMFGAGTDTSSILLEYAMIELIRNPRIMAKVRDEIIKNTPKDQGMVKEEDLANMAYLRAVIKETLRLYPPTPLLLPHFCMEDSEVGGYTIAAGTRVIVNAWALGRDASAWEKADEFAPERFLDGGSSADADFRGRDFKFVPFGAGRRMCPGINFGMAVVELMLANLLYCFRWELPPGMTPQDVDMSVRYGLTSRRKEKLLLVPRLAV</sequence>
<dbReference type="PRINTS" id="PR00463">
    <property type="entry name" value="EP450I"/>
</dbReference>
<keyword evidence="19" id="KW-1267">Proteomics identification</keyword>
<dbReference type="GO" id="GO:0016020">
    <property type="term" value="C:membrane"/>
    <property type="evidence" value="ECO:0000318"/>
    <property type="project" value="GO_Central"/>
</dbReference>
<dbReference type="OrthoDB" id="1470350at2759"/>
<keyword evidence="9 14" id="KW-0560">Oxidoreductase</keyword>
<dbReference type="PaxDb" id="4577-GRMZM2G003796_P01"/>
<name>A0A1D6EEY8_MAIZE</name>
<dbReference type="Proteomes" id="UP000007305">
    <property type="component" value="Chromosome 2"/>
</dbReference>
<keyword evidence="8" id="KW-1133">Transmembrane helix</keyword>
<evidence type="ECO:0000256" key="14">
    <source>
        <dbReference type="RuleBase" id="RU000461"/>
    </source>
</evidence>
<dbReference type="Pfam" id="PF00067">
    <property type="entry name" value="p450"/>
    <property type="match status" value="1"/>
</dbReference>
<dbReference type="eggNOG" id="KOG0156">
    <property type="taxonomic scope" value="Eukaryota"/>
</dbReference>
<comment type="pathway">
    <text evidence="3">Secondary metabolite biosynthesis.</text>
</comment>
<protein>
    <submittedName>
        <fullName evidence="16">Cytochrome P450 71A26</fullName>
    </submittedName>
</protein>
<evidence type="ECO:0000256" key="2">
    <source>
        <dbReference type="ARBA" id="ARBA00004370"/>
    </source>
</evidence>
<reference evidence="16 18" key="1">
    <citation type="submission" date="2015-12" db="EMBL/GenBank/DDBJ databases">
        <title>Update maize B73 reference genome by single molecule sequencing technologies.</title>
        <authorList>
            <consortium name="Maize Genome Sequencing Project"/>
            <person name="Ware D."/>
        </authorList>
    </citation>
    <scope>NUCLEOTIDE SEQUENCE [LARGE SCALE GENOMIC DNA]</scope>
    <source>
        <strain evidence="18">cv. B73</strain>
        <tissue evidence="16">Seedling</tissue>
    </source>
</reference>
<feature type="binding site" description="axial binding residue" evidence="13">
    <location>
        <position position="468"/>
    </location>
    <ligand>
        <name>heme</name>
        <dbReference type="ChEBI" id="CHEBI:30413"/>
    </ligand>
    <ligandPart>
        <name>Fe</name>
        <dbReference type="ChEBI" id="CHEBI:18248"/>
    </ligandPart>
</feature>
<dbReference type="InterPro" id="IPR001128">
    <property type="entry name" value="Cyt_P450"/>
</dbReference>
<evidence type="ECO:0000256" key="8">
    <source>
        <dbReference type="ARBA" id="ARBA00022989"/>
    </source>
</evidence>
<keyword evidence="12" id="KW-0472">Membrane</keyword>
<evidence type="ECO:0000256" key="11">
    <source>
        <dbReference type="ARBA" id="ARBA00023033"/>
    </source>
</evidence>